<dbReference type="InterPro" id="IPR050111">
    <property type="entry name" value="C-type_lectin/snaclec_domain"/>
</dbReference>
<dbReference type="AlphaFoldDB" id="A0A4C1V993"/>
<feature type="domain" description="C-type lectin" evidence="1">
    <location>
        <begin position="64"/>
        <end position="172"/>
    </location>
</feature>
<accession>A0A4C1V993</accession>
<proteinExistence type="predicted"/>
<dbReference type="OrthoDB" id="538816at2759"/>
<dbReference type="PANTHER" id="PTHR22803">
    <property type="entry name" value="MANNOSE, PHOSPHOLIPASE, LECTIN RECEPTOR RELATED"/>
    <property type="match status" value="1"/>
</dbReference>
<reference evidence="2 3" key="1">
    <citation type="journal article" date="2019" name="Commun. Biol.">
        <title>The bagworm genome reveals a unique fibroin gene that provides high tensile strength.</title>
        <authorList>
            <person name="Kono N."/>
            <person name="Nakamura H."/>
            <person name="Ohtoshi R."/>
            <person name="Tomita M."/>
            <person name="Numata K."/>
            <person name="Arakawa K."/>
        </authorList>
    </citation>
    <scope>NUCLEOTIDE SEQUENCE [LARGE SCALE GENOMIC DNA]</scope>
</reference>
<keyword evidence="3" id="KW-1185">Reference proteome</keyword>
<dbReference type="EMBL" id="BGZK01000295">
    <property type="protein sequence ID" value="GBP34857.1"/>
    <property type="molecule type" value="Genomic_DNA"/>
</dbReference>
<evidence type="ECO:0000313" key="3">
    <source>
        <dbReference type="Proteomes" id="UP000299102"/>
    </source>
</evidence>
<dbReference type="CDD" id="cd00037">
    <property type="entry name" value="CLECT"/>
    <property type="match status" value="1"/>
</dbReference>
<protein>
    <submittedName>
        <fullName evidence="2">Hemolymph lipopolysaccharide-binding protein</fullName>
    </submittedName>
</protein>
<dbReference type="InterPro" id="IPR001304">
    <property type="entry name" value="C-type_lectin-like"/>
</dbReference>
<dbReference type="Pfam" id="PF00059">
    <property type="entry name" value="Lectin_C"/>
    <property type="match status" value="1"/>
</dbReference>
<dbReference type="Proteomes" id="UP000299102">
    <property type="component" value="Unassembled WGS sequence"/>
</dbReference>
<gene>
    <name evidence="2" type="ORF">EVAR_95962_1</name>
</gene>
<name>A0A4C1V993_EUMVA</name>
<evidence type="ECO:0000313" key="2">
    <source>
        <dbReference type="EMBL" id="GBP34857.1"/>
    </source>
</evidence>
<evidence type="ECO:0000259" key="1">
    <source>
        <dbReference type="PROSITE" id="PS50041"/>
    </source>
</evidence>
<organism evidence="2 3">
    <name type="scientific">Eumeta variegata</name>
    <name type="common">Bagworm moth</name>
    <name type="synonym">Eumeta japonica</name>
    <dbReference type="NCBI Taxonomy" id="151549"/>
    <lineage>
        <taxon>Eukaryota</taxon>
        <taxon>Metazoa</taxon>
        <taxon>Ecdysozoa</taxon>
        <taxon>Arthropoda</taxon>
        <taxon>Hexapoda</taxon>
        <taxon>Insecta</taxon>
        <taxon>Pterygota</taxon>
        <taxon>Neoptera</taxon>
        <taxon>Endopterygota</taxon>
        <taxon>Lepidoptera</taxon>
        <taxon>Glossata</taxon>
        <taxon>Ditrysia</taxon>
        <taxon>Tineoidea</taxon>
        <taxon>Psychidae</taxon>
        <taxon>Oiketicinae</taxon>
        <taxon>Eumeta</taxon>
    </lineage>
</organism>
<dbReference type="PROSITE" id="PS50041">
    <property type="entry name" value="C_TYPE_LECTIN_2"/>
    <property type="match status" value="1"/>
</dbReference>
<dbReference type="SMART" id="SM00034">
    <property type="entry name" value="CLECT"/>
    <property type="match status" value="1"/>
</dbReference>
<dbReference type="Gene3D" id="3.10.100.10">
    <property type="entry name" value="Mannose-Binding Protein A, subunit A"/>
    <property type="match status" value="1"/>
</dbReference>
<dbReference type="InterPro" id="IPR016187">
    <property type="entry name" value="CTDL_fold"/>
</dbReference>
<dbReference type="SUPFAM" id="SSF56436">
    <property type="entry name" value="C-type lectin-like"/>
    <property type="match status" value="2"/>
</dbReference>
<comment type="caution">
    <text evidence="2">The sequence shown here is derived from an EMBL/GenBank/DDBJ whole genome shotgun (WGS) entry which is preliminary data.</text>
</comment>
<sequence>MHGKPSEVNDTGRCIAMNLYGGLVDRSCETLRPFVCKKSIYHPTFNSVCNTPYSAYVPNENFTRCYKFLTNRITWTEGFEICNEESSYLFIPNDEEEINLITNGVENVKEEYGTVLIAVGLHNMFKDDMYLTIHGQKIEVVDNQWQDGEPNIRPNENCLFLSSRKLADYFCNNHDLLSYVVCERDIVDINIPVSESSDNPLPFRYFDPPDPLPLTILLLSKGLAIYW</sequence>
<dbReference type="InterPro" id="IPR016186">
    <property type="entry name" value="C-type_lectin-like/link_sf"/>
</dbReference>